<dbReference type="SUPFAM" id="SSF51569">
    <property type="entry name" value="Aldolase"/>
    <property type="match status" value="1"/>
</dbReference>
<comment type="caution">
    <text evidence="12">Lacks conserved residue(s) required for the propagation of feature annotation.</text>
</comment>
<keyword evidence="8 12" id="KW-0457">Lysine biosynthesis</keyword>
<keyword evidence="9 12" id="KW-0456">Lyase</keyword>
<dbReference type="PIRSF" id="PIRSF001365">
    <property type="entry name" value="DHDPS"/>
    <property type="match status" value="1"/>
</dbReference>
<dbReference type="NCBIfam" id="TIGR00674">
    <property type="entry name" value="dapA"/>
    <property type="match status" value="1"/>
</dbReference>
<dbReference type="STRING" id="1330330.IX53_03575"/>
<dbReference type="KEGG" id="kpf:IX53_03575"/>
<dbReference type="EMBL" id="CP011232">
    <property type="protein sequence ID" value="AKI97056.1"/>
    <property type="molecule type" value="Genomic_DNA"/>
</dbReference>
<evidence type="ECO:0000256" key="9">
    <source>
        <dbReference type="ARBA" id="ARBA00023239"/>
    </source>
</evidence>
<evidence type="ECO:0000256" key="4">
    <source>
        <dbReference type="ARBA" id="ARBA00012086"/>
    </source>
</evidence>
<dbReference type="GO" id="GO:0005829">
    <property type="term" value="C:cytosol"/>
    <property type="evidence" value="ECO:0007669"/>
    <property type="project" value="TreeGrafter"/>
</dbReference>
<keyword evidence="6 12" id="KW-0028">Amino-acid biosynthesis</keyword>
<keyword evidence="17" id="KW-1185">Reference proteome</keyword>
<proteinExistence type="inferred from homology"/>
<dbReference type="Proteomes" id="UP000035159">
    <property type="component" value="Chromosome"/>
</dbReference>
<evidence type="ECO:0000256" key="5">
    <source>
        <dbReference type="ARBA" id="ARBA00022490"/>
    </source>
</evidence>
<comment type="caution">
    <text evidence="12">Was originally thought to be a dihydrodipicolinate synthase (DHDPS), catalyzing the condensation of (S)-aspartate-beta-semialdehyde [(S)-ASA] and pyruvate to dihydrodipicolinate (DHDP). However, it was shown in E.coli that the product of the enzymatic reaction is not dihydrodipicolinate but in fact (4S)-4-hydroxy-2,3,4,5-tetrahydro-(2S)-dipicolinic acid (HTPA), and that the consecutive dehydration reaction leading to DHDP is not spontaneous but catalyzed by DapB.</text>
</comment>
<gene>
    <name evidence="12" type="primary">dapA</name>
    <name evidence="16" type="ORF">IX53_03575</name>
</gene>
<feature type="binding site" evidence="12 15">
    <location>
        <position position="211"/>
    </location>
    <ligand>
        <name>pyruvate</name>
        <dbReference type="ChEBI" id="CHEBI:15361"/>
    </ligand>
</feature>
<dbReference type="Pfam" id="PF00701">
    <property type="entry name" value="DHDPS"/>
    <property type="match status" value="1"/>
</dbReference>
<dbReference type="GO" id="GO:0008840">
    <property type="term" value="F:4-hydroxy-tetrahydrodipicolinate synthase activity"/>
    <property type="evidence" value="ECO:0007669"/>
    <property type="project" value="UniProtKB-UniRule"/>
</dbReference>
<feature type="active site" description="Schiff-base intermediate with substrate" evidence="12 14">
    <location>
        <position position="168"/>
    </location>
</feature>
<dbReference type="HAMAP" id="MF_00418">
    <property type="entry name" value="DapA"/>
    <property type="match status" value="1"/>
</dbReference>
<dbReference type="EC" id="4.3.3.7" evidence="4 12"/>
<keyword evidence="10 12" id="KW-0704">Schiff base</keyword>
<evidence type="ECO:0000256" key="3">
    <source>
        <dbReference type="ARBA" id="ARBA00007592"/>
    </source>
</evidence>
<comment type="catalytic activity">
    <reaction evidence="11 12">
        <text>L-aspartate 4-semialdehyde + pyruvate = (2S,4S)-4-hydroxy-2,3,4,5-tetrahydrodipicolinate + H2O + H(+)</text>
        <dbReference type="Rhea" id="RHEA:34171"/>
        <dbReference type="ChEBI" id="CHEBI:15361"/>
        <dbReference type="ChEBI" id="CHEBI:15377"/>
        <dbReference type="ChEBI" id="CHEBI:15378"/>
        <dbReference type="ChEBI" id="CHEBI:67139"/>
        <dbReference type="ChEBI" id="CHEBI:537519"/>
        <dbReference type="EC" id="4.3.3.7"/>
    </reaction>
</comment>
<organism evidence="16 17">
    <name type="scientific">Kosmotoga pacifica</name>
    <dbReference type="NCBI Taxonomy" id="1330330"/>
    <lineage>
        <taxon>Bacteria</taxon>
        <taxon>Thermotogati</taxon>
        <taxon>Thermotogota</taxon>
        <taxon>Thermotogae</taxon>
        <taxon>Kosmotogales</taxon>
        <taxon>Kosmotogaceae</taxon>
        <taxon>Kosmotoga</taxon>
    </lineage>
</organism>
<dbReference type="RefSeq" id="WP_047754191.1">
    <property type="nucleotide sequence ID" value="NZ_CAJUHA010000013.1"/>
</dbReference>
<dbReference type="Gene3D" id="3.20.20.70">
    <property type="entry name" value="Aldolase class I"/>
    <property type="match status" value="1"/>
</dbReference>
<comment type="pathway">
    <text evidence="2 12">Amino-acid biosynthesis; L-lysine biosynthesis via DAP pathway; (S)-tetrahydrodipicolinate from L-aspartate: step 3/4.</text>
</comment>
<comment type="subcellular location">
    <subcellularLocation>
        <location evidence="12">Cytoplasm</location>
    </subcellularLocation>
</comment>
<feature type="active site" description="Proton donor/acceptor" evidence="12 14">
    <location>
        <position position="139"/>
    </location>
</feature>
<comment type="subunit">
    <text evidence="12">Homotetramer; dimer of dimers.</text>
</comment>
<dbReference type="GO" id="GO:0009089">
    <property type="term" value="P:lysine biosynthetic process via diaminopimelate"/>
    <property type="evidence" value="ECO:0007669"/>
    <property type="project" value="UniProtKB-UniRule"/>
</dbReference>
<dbReference type="UniPathway" id="UPA00034">
    <property type="reaction ID" value="UER00017"/>
</dbReference>
<dbReference type="PRINTS" id="PR00146">
    <property type="entry name" value="DHPICSNTHASE"/>
</dbReference>
<protein>
    <recommendedName>
        <fullName evidence="4 12">4-hydroxy-tetrahydrodipicolinate synthase</fullName>
        <shortName evidence="12">HTPA synthase</shortName>
        <ecNumber evidence="4 12">4.3.3.7</ecNumber>
    </recommendedName>
</protein>
<evidence type="ECO:0000256" key="13">
    <source>
        <dbReference type="PIRNR" id="PIRNR001365"/>
    </source>
</evidence>
<comment type="function">
    <text evidence="1 12">Catalyzes the condensation of (S)-aspartate-beta-semialdehyde [(S)-ASA] and pyruvate to 4-hydroxy-tetrahydrodipicolinate (HTPA).</text>
</comment>
<evidence type="ECO:0000256" key="12">
    <source>
        <dbReference type="HAMAP-Rule" id="MF_00418"/>
    </source>
</evidence>
<evidence type="ECO:0000256" key="15">
    <source>
        <dbReference type="PIRSR" id="PIRSR001365-2"/>
    </source>
</evidence>
<evidence type="ECO:0000256" key="11">
    <source>
        <dbReference type="ARBA" id="ARBA00047836"/>
    </source>
</evidence>
<dbReference type="PANTHER" id="PTHR12128">
    <property type="entry name" value="DIHYDRODIPICOLINATE SYNTHASE"/>
    <property type="match status" value="1"/>
</dbReference>
<evidence type="ECO:0000256" key="7">
    <source>
        <dbReference type="ARBA" id="ARBA00022915"/>
    </source>
</evidence>
<evidence type="ECO:0000256" key="10">
    <source>
        <dbReference type="ARBA" id="ARBA00023270"/>
    </source>
</evidence>
<evidence type="ECO:0000313" key="16">
    <source>
        <dbReference type="EMBL" id="AKI97056.1"/>
    </source>
</evidence>
<dbReference type="InterPro" id="IPR005263">
    <property type="entry name" value="DapA"/>
</dbReference>
<keyword evidence="5 12" id="KW-0963">Cytoplasm</keyword>
<dbReference type="OrthoDB" id="9782828at2"/>
<dbReference type="PANTHER" id="PTHR12128:SF66">
    <property type="entry name" value="4-HYDROXY-2-OXOGLUTARATE ALDOLASE, MITOCHONDRIAL"/>
    <property type="match status" value="1"/>
</dbReference>
<dbReference type="AlphaFoldDB" id="A0A0G2ZAE2"/>
<accession>A0A0G2ZAE2</accession>
<reference evidence="16 17" key="1">
    <citation type="submission" date="2015-04" db="EMBL/GenBank/DDBJ databases">
        <title>Complete Genome Sequence of Kosmotoga pacifica SLHLJ1.</title>
        <authorList>
            <person name="Jiang L.J."/>
            <person name="Shao Z.Z."/>
            <person name="Jebbar M."/>
        </authorList>
    </citation>
    <scope>NUCLEOTIDE SEQUENCE [LARGE SCALE GENOMIC DNA]</scope>
    <source>
        <strain evidence="16 17">SLHLJ1</strain>
    </source>
</reference>
<dbReference type="GO" id="GO:0019877">
    <property type="term" value="P:diaminopimelate biosynthetic process"/>
    <property type="evidence" value="ECO:0007669"/>
    <property type="project" value="UniProtKB-UniRule"/>
</dbReference>
<feature type="site" description="Part of a proton relay during catalysis" evidence="12">
    <location>
        <position position="50"/>
    </location>
</feature>
<evidence type="ECO:0000256" key="14">
    <source>
        <dbReference type="PIRSR" id="PIRSR001365-1"/>
    </source>
</evidence>
<evidence type="ECO:0000256" key="6">
    <source>
        <dbReference type="ARBA" id="ARBA00022605"/>
    </source>
</evidence>
<evidence type="ECO:0000256" key="8">
    <source>
        <dbReference type="ARBA" id="ARBA00023154"/>
    </source>
</evidence>
<dbReference type="InterPro" id="IPR013785">
    <property type="entry name" value="Aldolase_TIM"/>
</dbReference>
<dbReference type="SMART" id="SM01130">
    <property type="entry name" value="DHDPS"/>
    <property type="match status" value="1"/>
</dbReference>
<name>A0A0G2ZAE2_9BACT</name>
<comment type="similarity">
    <text evidence="3 12 13">Belongs to the DapA family.</text>
</comment>
<dbReference type="InterPro" id="IPR002220">
    <property type="entry name" value="DapA-like"/>
</dbReference>
<evidence type="ECO:0000256" key="2">
    <source>
        <dbReference type="ARBA" id="ARBA00005120"/>
    </source>
</evidence>
<keyword evidence="7 12" id="KW-0220">Diaminopimelate biosynthesis</keyword>
<dbReference type="PATRIC" id="fig|1330330.3.peg.719"/>
<evidence type="ECO:0000313" key="17">
    <source>
        <dbReference type="Proteomes" id="UP000035159"/>
    </source>
</evidence>
<sequence>MNIVEKFGRVLIPMCTPFKEDHSIDYDLAKKVARYLIDKKYCDSIIVAGTNGEFYTFTFEERVKLFEAIKDEVGDEIPLIAGTGTAFTGDTIKLTQEAERIGYDAAMVIVPYFSRPTQEGIFHHFSEVCENTSLPVMVYNIPLFTGANISPQTLSDLASRYENIVAVKDEAGINPLQASEFIRVTNGKVAVYSGDDLMVLAVLSQGGVGVVSGGSHVIGDLMHEVIDDFLSGKTKEAVALFKSLYKLFSAFFGKNRRLENPLPAVKAAFELESGLPVSRVRPPLMELSADEINTIKEALKNIGKL</sequence>
<evidence type="ECO:0000256" key="1">
    <source>
        <dbReference type="ARBA" id="ARBA00003294"/>
    </source>
</evidence>